<feature type="region of interest" description="Disordered" evidence="4">
    <location>
        <begin position="156"/>
        <end position="193"/>
    </location>
</feature>
<evidence type="ECO:0000256" key="2">
    <source>
        <dbReference type="ARBA" id="ARBA00023054"/>
    </source>
</evidence>
<dbReference type="GO" id="GO:0009903">
    <property type="term" value="P:chloroplast avoidance movement"/>
    <property type="evidence" value="ECO:0007669"/>
    <property type="project" value="TreeGrafter"/>
</dbReference>
<comment type="similarity">
    <text evidence="1">Belongs to the WEB family.</text>
</comment>
<feature type="compositionally biased region" description="Basic residues" evidence="4">
    <location>
        <begin position="184"/>
        <end position="193"/>
    </location>
</feature>
<evidence type="ECO:0008006" key="9">
    <source>
        <dbReference type="Google" id="ProtNLM"/>
    </source>
</evidence>
<proteinExistence type="inferred from homology"/>
<evidence type="ECO:0000313" key="5">
    <source>
        <dbReference type="EMBL" id="KAG0456957.1"/>
    </source>
</evidence>
<evidence type="ECO:0000313" key="7">
    <source>
        <dbReference type="Proteomes" id="UP000636800"/>
    </source>
</evidence>
<evidence type="ECO:0000256" key="1">
    <source>
        <dbReference type="ARBA" id="ARBA00005485"/>
    </source>
</evidence>
<comment type="caution">
    <text evidence="5">The sequence shown here is derived from an EMBL/GenBank/DDBJ whole genome shotgun (WGS) entry which is preliminary data.</text>
</comment>
<evidence type="ECO:0000313" key="8">
    <source>
        <dbReference type="Proteomes" id="UP000639772"/>
    </source>
</evidence>
<gene>
    <name evidence="6" type="ORF">HPP92_021806</name>
    <name evidence="5" type="ORF">HPP92_022114</name>
</gene>
<dbReference type="EMBL" id="JADCNL010000012">
    <property type="protein sequence ID" value="KAG0456957.1"/>
    <property type="molecule type" value="Genomic_DNA"/>
</dbReference>
<dbReference type="OrthoDB" id="4585693at2759"/>
<evidence type="ECO:0000256" key="3">
    <source>
        <dbReference type="SAM" id="Coils"/>
    </source>
</evidence>
<dbReference type="EMBL" id="JADCNM010000012">
    <property type="protein sequence ID" value="KAG0458678.1"/>
    <property type="molecule type" value="Genomic_DNA"/>
</dbReference>
<name>A0A835PVU7_VANPL</name>
<reference evidence="7 8" key="1">
    <citation type="journal article" date="2020" name="Nat. Food">
        <title>A phased Vanilla planifolia genome enables genetic improvement of flavour and production.</title>
        <authorList>
            <person name="Hasing T."/>
            <person name="Tang H."/>
            <person name="Brym M."/>
            <person name="Khazi F."/>
            <person name="Huang T."/>
            <person name="Chambers A.H."/>
        </authorList>
    </citation>
    <scope>NUCLEOTIDE SEQUENCE [LARGE SCALE GENOMIC DNA]</scope>
    <source>
        <tissue evidence="5">Leaf</tissue>
    </source>
</reference>
<feature type="coiled-coil region" evidence="3">
    <location>
        <begin position="51"/>
        <end position="109"/>
    </location>
</feature>
<feature type="compositionally biased region" description="Basic and acidic residues" evidence="4">
    <location>
        <begin position="164"/>
        <end position="181"/>
    </location>
</feature>
<dbReference type="Proteomes" id="UP000636800">
    <property type="component" value="Chromosome 12"/>
</dbReference>
<organism evidence="5 7">
    <name type="scientific">Vanilla planifolia</name>
    <name type="common">Vanilla</name>
    <dbReference type="NCBI Taxonomy" id="51239"/>
    <lineage>
        <taxon>Eukaryota</taxon>
        <taxon>Viridiplantae</taxon>
        <taxon>Streptophyta</taxon>
        <taxon>Embryophyta</taxon>
        <taxon>Tracheophyta</taxon>
        <taxon>Spermatophyta</taxon>
        <taxon>Magnoliopsida</taxon>
        <taxon>Liliopsida</taxon>
        <taxon>Asparagales</taxon>
        <taxon>Orchidaceae</taxon>
        <taxon>Vanilloideae</taxon>
        <taxon>Vanilleae</taxon>
        <taxon>Vanilla</taxon>
    </lineage>
</organism>
<keyword evidence="7" id="KW-1185">Reference proteome</keyword>
<dbReference type="AlphaFoldDB" id="A0A835PVU7"/>
<sequence>MAMDMETDELASRAEIDTRSPFRSVKEAVILFGEKVLAGEISNRLNEMQVMANKEQSASRVSLLIAELEETRQNLERAQEERLEMVNYLSCLRQELEKTKIEVMQLKAKEREKPCIDSDIEDIKFVEHPCTVEIERTVEKEAETFHRKKFVTFANPPSSSRAMSTEEHVISRQISEDRETSQMRNKKKKTKKKSLLPIMASILLKKKSYEGEASVQAHV</sequence>
<dbReference type="Proteomes" id="UP000639772">
    <property type="component" value="Chromosome 12"/>
</dbReference>
<dbReference type="GO" id="GO:0009904">
    <property type="term" value="P:chloroplast accumulation movement"/>
    <property type="evidence" value="ECO:0007669"/>
    <property type="project" value="TreeGrafter"/>
</dbReference>
<dbReference type="GO" id="GO:0005829">
    <property type="term" value="C:cytosol"/>
    <property type="evidence" value="ECO:0007669"/>
    <property type="project" value="TreeGrafter"/>
</dbReference>
<dbReference type="PANTHER" id="PTHR32054">
    <property type="entry name" value="HEAVY CHAIN, PUTATIVE, EXPRESSED-RELATED-RELATED"/>
    <property type="match status" value="1"/>
</dbReference>
<evidence type="ECO:0000313" key="6">
    <source>
        <dbReference type="EMBL" id="KAG0458678.1"/>
    </source>
</evidence>
<accession>A0A835PVU7</accession>
<keyword evidence="2 3" id="KW-0175">Coiled coil</keyword>
<dbReference type="PANTHER" id="PTHR32054:SF9">
    <property type="entry name" value="OS04G0116200 PROTEIN"/>
    <property type="match status" value="1"/>
</dbReference>
<protein>
    <recommendedName>
        <fullName evidence="9">WEB family protein</fullName>
    </recommendedName>
</protein>
<evidence type="ECO:0000256" key="4">
    <source>
        <dbReference type="SAM" id="MobiDB-lite"/>
    </source>
</evidence>